<feature type="transmembrane region" description="Helical" evidence="7">
    <location>
        <begin position="311"/>
        <end position="329"/>
    </location>
</feature>
<comment type="subcellular location">
    <subcellularLocation>
        <location evidence="1">Cell inner membrane</location>
        <topology evidence="1">Multi-pass membrane protein</topology>
    </subcellularLocation>
</comment>
<dbReference type="AlphaFoldDB" id="A0A212JVE6"/>
<evidence type="ECO:0000256" key="7">
    <source>
        <dbReference type="SAM" id="Phobius"/>
    </source>
</evidence>
<feature type="transmembrane region" description="Helical" evidence="7">
    <location>
        <begin position="112"/>
        <end position="130"/>
    </location>
</feature>
<keyword evidence="6 7" id="KW-0472">Membrane</keyword>
<dbReference type="PANTHER" id="PTHR33362:SF5">
    <property type="entry name" value="C4-DICARBOXYLATE TRAP TRANSPORTER LARGE PERMEASE PROTEIN DCTM"/>
    <property type="match status" value="1"/>
</dbReference>
<dbReference type="GO" id="GO:0005886">
    <property type="term" value="C:plasma membrane"/>
    <property type="evidence" value="ECO:0007669"/>
    <property type="project" value="UniProtKB-SubCell"/>
</dbReference>
<sequence>MTAVILVCVFAGLLSLNVPIAISLGMASIAALLHNDLGLAMIPSNVFSATSKFALLAVPFFILAGNIMEKSGISHKLIDFAQALVGHRKCGLALVCVVVSCFFAAISGSGPATVAALGTIIIPAMIANGYRKDTSSALMASAGAIGIIIPPSITFVIFGAISGTSIGKLFMAGVIPGLLVGLGLAVAAMWASRNSPLKLLPKASTADVWRAFKDAFWGLMMPVIILGGIYGGIFTPTEAAAISAVYGFAVGFFIYRTLKVKEFYDMADSLAQTAVVMFIMATASLFAWVMTVEGVASASSKLLVNVSNGNPILFLMILNVLLLAAGCVLDTASALYIFAPIYVPAGIAMGVDPVHLGVISIVNLAIGLVTPPVGVNLFMSCGIGGLNMKEIAKGLIPFLVSSILALLAITYIPWLSLFLPGLM</sequence>
<feature type="transmembrane region" description="Helical" evidence="7">
    <location>
        <begin position="51"/>
        <end position="68"/>
    </location>
</feature>
<accession>A0A212JVE6</accession>
<protein>
    <recommendedName>
        <fullName evidence="8">TRAP C4-dicarboxylate transport system permease DctM subunit domain-containing protein</fullName>
    </recommendedName>
</protein>
<evidence type="ECO:0000256" key="4">
    <source>
        <dbReference type="ARBA" id="ARBA00022692"/>
    </source>
</evidence>
<evidence type="ECO:0000313" key="9">
    <source>
        <dbReference type="EMBL" id="SBW03426.1"/>
    </source>
</evidence>
<dbReference type="EMBL" id="FLUQ01000002">
    <property type="protein sequence ID" value="SBW03426.1"/>
    <property type="molecule type" value="Genomic_DNA"/>
</dbReference>
<evidence type="ECO:0000256" key="1">
    <source>
        <dbReference type="ARBA" id="ARBA00004429"/>
    </source>
</evidence>
<organism evidence="9">
    <name type="scientific">uncultured delta proteobacterium</name>
    <dbReference type="NCBI Taxonomy" id="34034"/>
    <lineage>
        <taxon>Bacteria</taxon>
        <taxon>Deltaproteobacteria</taxon>
        <taxon>environmental samples</taxon>
    </lineage>
</organism>
<feature type="domain" description="TRAP C4-dicarboxylate transport system permease DctM subunit" evidence="8">
    <location>
        <begin position="7"/>
        <end position="415"/>
    </location>
</feature>
<gene>
    <name evidence="9" type="ORF">KL86DPRO_20141</name>
</gene>
<feature type="transmembrane region" description="Helical" evidence="7">
    <location>
        <begin position="169"/>
        <end position="191"/>
    </location>
</feature>
<dbReference type="PIRSF" id="PIRSF006066">
    <property type="entry name" value="HI0050"/>
    <property type="match status" value="1"/>
</dbReference>
<keyword evidence="2" id="KW-1003">Cell membrane</keyword>
<feature type="transmembrane region" description="Helical" evidence="7">
    <location>
        <begin position="391"/>
        <end position="414"/>
    </location>
</feature>
<evidence type="ECO:0000256" key="2">
    <source>
        <dbReference type="ARBA" id="ARBA00022475"/>
    </source>
</evidence>
<dbReference type="PANTHER" id="PTHR33362">
    <property type="entry name" value="SIALIC ACID TRAP TRANSPORTER PERMEASE PROTEIN SIAT-RELATED"/>
    <property type="match status" value="1"/>
</dbReference>
<evidence type="ECO:0000256" key="3">
    <source>
        <dbReference type="ARBA" id="ARBA00022519"/>
    </source>
</evidence>
<feature type="transmembrane region" description="Helical" evidence="7">
    <location>
        <begin position="357"/>
        <end position="379"/>
    </location>
</feature>
<dbReference type="InterPro" id="IPR004681">
    <property type="entry name" value="TRAP_DctM"/>
</dbReference>
<reference evidence="9" key="1">
    <citation type="submission" date="2016-04" db="EMBL/GenBank/DDBJ databases">
        <authorList>
            <person name="Evans L.H."/>
            <person name="Alamgir A."/>
            <person name="Owens N."/>
            <person name="Weber N.D."/>
            <person name="Virtaneva K."/>
            <person name="Barbian K."/>
            <person name="Babar A."/>
            <person name="Rosenke K."/>
        </authorList>
    </citation>
    <scope>NUCLEOTIDE SEQUENCE</scope>
    <source>
        <strain evidence="9">86</strain>
    </source>
</reference>
<keyword evidence="3" id="KW-0997">Cell inner membrane</keyword>
<feature type="transmembrane region" description="Helical" evidence="7">
    <location>
        <begin position="239"/>
        <end position="258"/>
    </location>
</feature>
<dbReference type="GO" id="GO:0022857">
    <property type="term" value="F:transmembrane transporter activity"/>
    <property type="evidence" value="ECO:0007669"/>
    <property type="project" value="TreeGrafter"/>
</dbReference>
<feature type="transmembrane region" description="Helical" evidence="7">
    <location>
        <begin position="137"/>
        <end position="163"/>
    </location>
</feature>
<keyword evidence="5 7" id="KW-1133">Transmembrane helix</keyword>
<dbReference type="InterPro" id="IPR010656">
    <property type="entry name" value="DctM"/>
</dbReference>
<dbReference type="Pfam" id="PF06808">
    <property type="entry name" value="DctM"/>
    <property type="match status" value="1"/>
</dbReference>
<proteinExistence type="predicted"/>
<evidence type="ECO:0000259" key="8">
    <source>
        <dbReference type="Pfam" id="PF06808"/>
    </source>
</evidence>
<evidence type="ECO:0000256" key="5">
    <source>
        <dbReference type="ARBA" id="ARBA00022989"/>
    </source>
</evidence>
<feature type="transmembrane region" description="Helical" evidence="7">
    <location>
        <begin position="334"/>
        <end position="351"/>
    </location>
</feature>
<name>A0A212JVE6_9DELT</name>
<feature type="transmembrane region" description="Helical" evidence="7">
    <location>
        <begin position="89"/>
        <end position="106"/>
    </location>
</feature>
<feature type="transmembrane region" description="Helical" evidence="7">
    <location>
        <begin position="270"/>
        <end position="291"/>
    </location>
</feature>
<feature type="transmembrane region" description="Helical" evidence="7">
    <location>
        <begin position="212"/>
        <end position="233"/>
    </location>
</feature>
<evidence type="ECO:0000256" key="6">
    <source>
        <dbReference type="ARBA" id="ARBA00023136"/>
    </source>
</evidence>
<keyword evidence="4 7" id="KW-0812">Transmembrane</keyword>
<dbReference type="NCBIfam" id="TIGR00786">
    <property type="entry name" value="dctM"/>
    <property type="match status" value="1"/>
</dbReference>